<dbReference type="InterPro" id="IPR005883">
    <property type="entry name" value="PilM"/>
</dbReference>
<dbReference type="EMBL" id="JAVRAA010000013">
    <property type="protein sequence ID" value="MDT0339393.1"/>
    <property type="molecule type" value="Genomic_DNA"/>
</dbReference>
<comment type="caution">
    <text evidence="1">The sequence shown here is derived from an EMBL/GenBank/DDBJ whole genome shotgun (WGS) entry which is preliminary data.</text>
</comment>
<proteinExistence type="predicted"/>
<dbReference type="RefSeq" id="WP_310837562.1">
    <property type="nucleotide sequence ID" value="NZ_JAVLSM010000006.1"/>
</dbReference>
<sequence>MTGLPLFFGLGTPRLCAGLDIATDRVRLALLRRSGRRAQLLKLTQRLTGGVICRDGQITDFEALTLICRSLLDEAGCQGAALALAVPVQGLTGRRLVLPADSHPVQRWRQVQSELAAHGIGADDHAMDYRELGPPPGSPSDQQVLAVAASRLIIEDRLSLAAAVGRPLVTLAPEDLCLAAWLRDDRLPGETAVLRLDRSARWLLHGEGPSHALPEVSARGGHLALLAHAAPLLKPLPRRLLLSGDHPALGTIARAFVKYAGLEARVAAPPSSLVLTPQIAALMPSDYQLALALAWEGLA</sequence>
<accession>A0AAE4GCZ8</accession>
<evidence type="ECO:0000313" key="1">
    <source>
        <dbReference type="EMBL" id="MDT0339393.1"/>
    </source>
</evidence>
<name>A0AAE4GCZ8_9BURK</name>
<reference evidence="1" key="1">
    <citation type="submission" date="2023-02" db="EMBL/GenBank/DDBJ databases">
        <title>Description of Herbaspirillum huttiense subsp. nephrolepsisexaltata and Herbaspirillum huttiense subsp. lycopersicon.</title>
        <authorList>
            <person name="Poudel M."/>
            <person name="Sharma A."/>
            <person name="Goss E."/>
            <person name="Tapia J.H."/>
            <person name="Harmon C.M."/>
            <person name="Jones J.B."/>
        </authorList>
    </citation>
    <scope>NUCLEOTIDE SEQUENCE</scope>
    <source>
        <strain evidence="1">NC40101</strain>
    </source>
</reference>
<protein>
    <submittedName>
        <fullName evidence="1">Pilus assembly protein PilM</fullName>
    </submittedName>
</protein>
<dbReference type="Gene3D" id="3.30.420.40">
    <property type="match status" value="1"/>
</dbReference>
<dbReference type="AlphaFoldDB" id="A0AAE4GCZ8"/>
<dbReference type="Pfam" id="PF11104">
    <property type="entry name" value="PilM_2"/>
    <property type="match status" value="1"/>
</dbReference>
<gene>
    <name evidence="1" type="primary">pilM</name>
    <name evidence="1" type="ORF">RJN63_21340</name>
</gene>
<dbReference type="Gene3D" id="3.30.1490.300">
    <property type="match status" value="1"/>
</dbReference>
<organism evidence="1">
    <name type="scientific">Herbaspirillum huttiense subsp. nephrolepidis</name>
    <dbReference type="NCBI Taxonomy" id="3075126"/>
    <lineage>
        <taxon>Bacteria</taxon>
        <taxon>Pseudomonadati</taxon>
        <taxon>Pseudomonadota</taxon>
        <taxon>Betaproteobacteria</taxon>
        <taxon>Burkholderiales</taxon>
        <taxon>Oxalobacteraceae</taxon>
        <taxon>Herbaspirillum</taxon>
    </lineage>
</organism>